<keyword evidence="5" id="KW-0175">Coiled coil</keyword>
<name>A0A2W5FFJ4_9SPHI</name>
<evidence type="ECO:0000256" key="2">
    <source>
        <dbReference type="ARBA" id="ARBA00023015"/>
    </source>
</evidence>
<feature type="domain" description="RNA polymerase sigma factor 70 region 4 type 2" evidence="7">
    <location>
        <begin position="128"/>
        <end position="177"/>
    </location>
</feature>
<protein>
    <submittedName>
        <fullName evidence="8">RNA polymerase subunit sigma-70</fullName>
    </submittedName>
</protein>
<dbReference type="InterPro" id="IPR014284">
    <property type="entry name" value="RNA_pol_sigma-70_dom"/>
</dbReference>
<dbReference type="SUPFAM" id="SSF88946">
    <property type="entry name" value="Sigma2 domain of RNA polymerase sigma factors"/>
    <property type="match status" value="1"/>
</dbReference>
<dbReference type="InterPro" id="IPR007627">
    <property type="entry name" value="RNA_pol_sigma70_r2"/>
</dbReference>
<dbReference type="InterPro" id="IPR036388">
    <property type="entry name" value="WH-like_DNA-bd_sf"/>
</dbReference>
<dbReference type="Gene3D" id="1.10.1740.10">
    <property type="match status" value="1"/>
</dbReference>
<dbReference type="InterPro" id="IPR039425">
    <property type="entry name" value="RNA_pol_sigma-70-like"/>
</dbReference>
<dbReference type="Pfam" id="PF08281">
    <property type="entry name" value="Sigma70_r4_2"/>
    <property type="match status" value="1"/>
</dbReference>
<sequence length="205" mass="24461">MKTMTLYDSYSDTQLLSFMKNDNADAFKAIYERYWERMAYYIVSVIKNESEAQDIIQEIFISVWKRRDVIEVKGELLAYLLKSARNLSLRYIEKNLTKLDFYQSLNEHLKNYPFAHFSELELKELESQINRAIQKLPKKMQEIFKLSRFENLSYKEIAERLHIADTTVKKQISNAIKIIKQEVDNNQSDKIVMFLITFLSLKDKF</sequence>
<evidence type="ECO:0000313" key="9">
    <source>
        <dbReference type="Proteomes" id="UP000249645"/>
    </source>
</evidence>
<dbReference type="EMBL" id="QFOI01000004">
    <property type="protein sequence ID" value="PZP52447.1"/>
    <property type="molecule type" value="Genomic_DNA"/>
</dbReference>
<gene>
    <name evidence="8" type="ORF">DI598_00665</name>
</gene>
<evidence type="ECO:0000256" key="1">
    <source>
        <dbReference type="ARBA" id="ARBA00010641"/>
    </source>
</evidence>
<dbReference type="PANTHER" id="PTHR43133:SF46">
    <property type="entry name" value="RNA POLYMERASE SIGMA-70 FACTOR ECF SUBFAMILY"/>
    <property type="match status" value="1"/>
</dbReference>
<evidence type="ECO:0000313" key="8">
    <source>
        <dbReference type="EMBL" id="PZP52447.1"/>
    </source>
</evidence>
<evidence type="ECO:0000259" key="6">
    <source>
        <dbReference type="Pfam" id="PF04542"/>
    </source>
</evidence>
<keyword evidence="3" id="KW-0731">Sigma factor</keyword>
<dbReference type="GO" id="GO:0003677">
    <property type="term" value="F:DNA binding"/>
    <property type="evidence" value="ECO:0007669"/>
    <property type="project" value="InterPro"/>
</dbReference>
<evidence type="ECO:0000259" key="7">
    <source>
        <dbReference type="Pfam" id="PF08281"/>
    </source>
</evidence>
<dbReference type="CDD" id="cd06171">
    <property type="entry name" value="Sigma70_r4"/>
    <property type="match status" value="1"/>
</dbReference>
<comment type="similarity">
    <text evidence="1">Belongs to the sigma-70 factor family. ECF subfamily.</text>
</comment>
<dbReference type="Pfam" id="PF04542">
    <property type="entry name" value="Sigma70_r2"/>
    <property type="match status" value="1"/>
</dbReference>
<feature type="coiled-coil region" evidence="5">
    <location>
        <begin position="115"/>
        <end position="142"/>
    </location>
</feature>
<dbReference type="PANTHER" id="PTHR43133">
    <property type="entry name" value="RNA POLYMERASE ECF-TYPE SIGMA FACTO"/>
    <property type="match status" value="1"/>
</dbReference>
<reference evidence="8 9" key="1">
    <citation type="submission" date="2017-11" db="EMBL/GenBank/DDBJ databases">
        <title>Infants hospitalized years apart are colonized by the same room-sourced microbial strains.</title>
        <authorList>
            <person name="Brooks B."/>
            <person name="Olm M.R."/>
            <person name="Firek B.A."/>
            <person name="Baker R."/>
            <person name="Thomas B.C."/>
            <person name="Morowitz M.J."/>
            <person name="Banfield J.F."/>
        </authorList>
    </citation>
    <scope>NUCLEOTIDE SEQUENCE [LARGE SCALE GENOMIC DNA]</scope>
    <source>
        <strain evidence="8">S2_009_000_R2_76</strain>
    </source>
</reference>
<dbReference type="InterPro" id="IPR014327">
    <property type="entry name" value="RNA_pol_sigma70_bacteroid"/>
</dbReference>
<dbReference type="InterPro" id="IPR013324">
    <property type="entry name" value="RNA_pol_sigma_r3/r4-like"/>
</dbReference>
<dbReference type="Proteomes" id="UP000249645">
    <property type="component" value="Unassembled WGS sequence"/>
</dbReference>
<comment type="caution">
    <text evidence="8">The sequence shown here is derived from an EMBL/GenBank/DDBJ whole genome shotgun (WGS) entry which is preliminary data.</text>
</comment>
<dbReference type="Gene3D" id="1.10.10.10">
    <property type="entry name" value="Winged helix-like DNA-binding domain superfamily/Winged helix DNA-binding domain"/>
    <property type="match status" value="1"/>
</dbReference>
<dbReference type="GO" id="GO:0016987">
    <property type="term" value="F:sigma factor activity"/>
    <property type="evidence" value="ECO:0007669"/>
    <property type="project" value="UniProtKB-KW"/>
</dbReference>
<keyword evidence="2" id="KW-0805">Transcription regulation</keyword>
<evidence type="ECO:0000256" key="3">
    <source>
        <dbReference type="ARBA" id="ARBA00023082"/>
    </source>
</evidence>
<dbReference type="AlphaFoldDB" id="A0A2W5FFJ4"/>
<dbReference type="SUPFAM" id="SSF88659">
    <property type="entry name" value="Sigma3 and sigma4 domains of RNA polymerase sigma factors"/>
    <property type="match status" value="1"/>
</dbReference>
<proteinExistence type="inferred from homology"/>
<evidence type="ECO:0000256" key="4">
    <source>
        <dbReference type="ARBA" id="ARBA00023163"/>
    </source>
</evidence>
<keyword evidence="4" id="KW-0804">Transcription</keyword>
<evidence type="ECO:0000256" key="5">
    <source>
        <dbReference type="SAM" id="Coils"/>
    </source>
</evidence>
<organism evidence="8 9">
    <name type="scientific">Pseudopedobacter saltans</name>
    <dbReference type="NCBI Taxonomy" id="151895"/>
    <lineage>
        <taxon>Bacteria</taxon>
        <taxon>Pseudomonadati</taxon>
        <taxon>Bacteroidota</taxon>
        <taxon>Sphingobacteriia</taxon>
        <taxon>Sphingobacteriales</taxon>
        <taxon>Sphingobacteriaceae</taxon>
        <taxon>Pseudopedobacter</taxon>
    </lineage>
</organism>
<dbReference type="NCBIfam" id="TIGR02985">
    <property type="entry name" value="Sig70_bacteroi1"/>
    <property type="match status" value="1"/>
</dbReference>
<dbReference type="InterPro" id="IPR013249">
    <property type="entry name" value="RNA_pol_sigma70_r4_t2"/>
</dbReference>
<dbReference type="GO" id="GO:0006352">
    <property type="term" value="P:DNA-templated transcription initiation"/>
    <property type="evidence" value="ECO:0007669"/>
    <property type="project" value="InterPro"/>
</dbReference>
<dbReference type="InterPro" id="IPR013325">
    <property type="entry name" value="RNA_pol_sigma_r2"/>
</dbReference>
<feature type="domain" description="RNA polymerase sigma-70 region 2" evidence="6">
    <location>
        <begin position="31"/>
        <end position="95"/>
    </location>
</feature>
<accession>A0A2W5FFJ4</accession>
<dbReference type="NCBIfam" id="TIGR02937">
    <property type="entry name" value="sigma70-ECF"/>
    <property type="match status" value="1"/>
</dbReference>